<accession>J9GBY4</accession>
<organism evidence="1">
    <name type="scientific">gut metagenome</name>
    <dbReference type="NCBI Taxonomy" id="749906"/>
    <lineage>
        <taxon>unclassified sequences</taxon>
        <taxon>metagenomes</taxon>
        <taxon>organismal metagenomes</taxon>
    </lineage>
</organism>
<gene>
    <name evidence="1" type="ORF">EVA_12620</name>
</gene>
<reference evidence="1" key="1">
    <citation type="journal article" date="2012" name="PLoS ONE">
        <title>Gene sets for utilization of primary and secondary nutrition supplies in the distal gut of endangered iberian lynx.</title>
        <authorList>
            <person name="Alcaide M."/>
            <person name="Messina E."/>
            <person name="Richter M."/>
            <person name="Bargiela R."/>
            <person name="Peplies J."/>
            <person name="Huws S.A."/>
            <person name="Newbold C.J."/>
            <person name="Golyshin P.N."/>
            <person name="Simon M.A."/>
            <person name="Lopez G."/>
            <person name="Yakimov M.M."/>
            <person name="Ferrer M."/>
        </authorList>
    </citation>
    <scope>NUCLEOTIDE SEQUENCE</scope>
</reference>
<dbReference type="AlphaFoldDB" id="J9GBY4"/>
<dbReference type="EMBL" id="AMCI01003883">
    <property type="protein sequence ID" value="EJW99272.1"/>
    <property type="molecule type" value="Genomic_DNA"/>
</dbReference>
<evidence type="ECO:0000313" key="1">
    <source>
        <dbReference type="EMBL" id="EJW99272.1"/>
    </source>
</evidence>
<proteinExistence type="predicted"/>
<sequence length="43" mass="5077">MLYMAGRFMRTRFLLPLISIITVLWSVPRSSISSAAYWVSWRL</sequence>
<name>J9GBY4_9ZZZZ</name>
<protein>
    <submittedName>
        <fullName evidence="1">Uncharacterized protein</fullName>
    </submittedName>
</protein>
<comment type="caution">
    <text evidence="1">The sequence shown here is derived from an EMBL/GenBank/DDBJ whole genome shotgun (WGS) entry which is preliminary data.</text>
</comment>